<dbReference type="EMBL" id="FXTP01000004">
    <property type="protein sequence ID" value="SMO54865.1"/>
    <property type="molecule type" value="Genomic_DNA"/>
</dbReference>
<dbReference type="RefSeq" id="WP_142453801.1">
    <property type="nucleotide sequence ID" value="NZ_FXTP01000004.1"/>
</dbReference>
<organism evidence="3 4">
    <name type="scientific">Gracilimonas mengyeensis</name>
    <dbReference type="NCBI Taxonomy" id="1302730"/>
    <lineage>
        <taxon>Bacteria</taxon>
        <taxon>Pseudomonadati</taxon>
        <taxon>Balneolota</taxon>
        <taxon>Balneolia</taxon>
        <taxon>Balneolales</taxon>
        <taxon>Balneolaceae</taxon>
        <taxon>Gracilimonas</taxon>
    </lineage>
</organism>
<dbReference type="AlphaFoldDB" id="A0A521C673"/>
<dbReference type="InterPro" id="IPR054539">
    <property type="entry name" value="Beta-prop_PDH"/>
</dbReference>
<dbReference type="Proteomes" id="UP000317557">
    <property type="component" value="Unassembled WGS sequence"/>
</dbReference>
<dbReference type="SUPFAM" id="SSF50952">
    <property type="entry name" value="Soluble quinoprotein glucose dehydrogenase"/>
    <property type="match status" value="1"/>
</dbReference>
<dbReference type="OrthoDB" id="9811395at2"/>
<dbReference type="Gene3D" id="2.60.40.4070">
    <property type="match status" value="1"/>
</dbReference>
<dbReference type="Pfam" id="PF18962">
    <property type="entry name" value="Por_Secre_tail"/>
    <property type="match status" value="1"/>
</dbReference>
<dbReference type="InterPro" id="IPR011041">
    <property type="entry name" value="Quinoprot_gluc/sorb_DH_b-prop"/>
</dbReference>
<evidence type="ECO:0000313" key="4">
    <source>
        <dbReference type="Proteomes" id="UP000317557"/>
    </source>
</evidence>
<accession>A0A521C673</accession>
<feature type="domain" description="Pyrroloquinoline quinone-dependent pyranose dehydrogenase beta-propeller" evidence="2">
    <location>
        <begin position="76"/>
        <end position="432"/>
    </location>
</feature>
<protein>
    <submittedName>
        <fullName evidence="3">Por secretion system C-terminal sorting domain-containing protein</fullName>
    </submittedName>
</protein>
<dbReference type="Pfam" id="PF22807">
    <property type="entry name" value="TrAA12"/>
    <property type="match status" value="1"/>
</dbReference>
<evidence type="ECO:0000259" key="1">
    <source>
        <dbReference type="Pfam" id="PF18962"/>
    </source>
</evidence>
<dbReference type="NCBIfam" id="TIGR04183">
    <property type="entry name" value="Por_Secre_tail"/>
    <property type="match status" value="1"/>
</dbReference>
<evidence type="ECO:0000313" key="3">
    <source>
        <dbReference type="EMBL" id="SMO54865.1"/>
    </source>
</evidence>
<proteinExistence type="predicted"/>
<dbReference type="InterPro" id="IPR026444">
    <property type="entry name" value="Secre_tail"/>
</dbReference>
<evidence type="ECO:0000259" key="2">
    <source>
        <dbReference type="Pfam" id="PF22807"/>
    </source>
</evidence>
<dbReference type="InterPro" id="IPR011042">
    <property type="entry name" value="6-blade_b-propeller_TolB-like"/>
</dbReference>
<name>A0A521C673_9BACT</name>
<sequence length="544" mass="60337">MKRLCNFSTSWFYFSLLLITATTILVSPASLFAQDDSYPPGIIQMTPKVDLNLEPVDLEIPEKFQGMVPEDLSLNLPSGFTVKVFAVDGLRGPRLMAFTEEGVLHVANMKANGSSEFQPEGNSSSEILALPDRNNDGVADTVIVAADGLRWANSLTFYKGEMYVADTHQIVKFQDQDGDLVYESREVFADNIPTASSPHITRTIVVDEQKERFYLSVGSSCDVCREEDPERATVLEFSADGTERRIFATGLRNAIGLDIHPTSGDLWATNNGHTEVDNTMPPEWIDIVRDGGFYGWPLAFGFQVYIDFDFRGHWRVPPITREDSLLVQTMKRPAALVDAHSSPMDIHFYPDGDFPTDYHKAAFVAYRSGFRGPDPGHKVVALFVDEDGSNASVGDFMTGFWPNPPDQGNIWGKPVGLTTDSEGSLYLSSDWINHLILKVEYQGQGTSILDEGVSELPLATALKQNYPNPFNPVTTIEYSLQKSETVTLEVFDALGRKVATLVDSYQSAGQYQVDFNASKLSSGIYLYRLKAGDYTESKVLTLMK</sequence>
<dbReference type="PANTHER" id="PTHR33546:SF1">
    <property type="entry name" value="LARGE, MULTIFUNCTIONAL SECRETED PROTEIN"/>
    <property type="match status" value="1"/>
</dbReference>
<dbReference type="Gene3D" id="2.120.10.30">
    <property type="entry name" value="TolB, C-terminal domain"/>
    <property type="match status" value="1"/>
</dbReference>
<gene>
    <name evidence="3" type="ORF">SAMN06265219_104198</name>
</gene>
<reference evidence="3 4" key="1">
    <citation type="submission" date="2017-05" db="EMBL/GenBank/DDBJ databases">
        <authorList>
            <person name="Varghese N."/>
            <person name="Submissions S."/>
        </authorList>
    </citation>
    <scope>NUCLEOTIDE SEQUENCE [LARGE SCALE GENOMIC DNA]</scope>
    <source>
        <strain evidence="3 4">DSM 21985</strain>
    </source>
</reference>
<dbReference type="PANTHER" id="PTHR33546">
    <property type="entry name" value="LARGE, MULTIFUNCTIONAL SECRETED PROTEIN-RELATED"/>
    <property type="match status" value="1"/>
</dbReference>
<keyword evidence="4" id="KW-1185">Reference proteome</keyword>
<feature type="domain" description="Secretion system C-terminal sorting" evidence="1">
    <location>
        <begin position="466"/>
        <end position="538"/>
    </location>
</feature>